<dbReference type="Proteomes" id="UP001556040">
    <property type="component" value="Unassembled WGS sequence"/>
</dbReference>
<gene>
    <name evidence="1" type="ORF">AB1471_10160</name>
</gene>
<dbReference type="RefSeq" id="WP_367779652.1">
    <property type="nucleotide sequence ID" value="NZ_JBFMIA010000008.1"/>
</dbReference>
<keyword evidence="2" id="KW-1185">Reference proteome</keyword>
<evidence type="ECO:0000313" key="2">
    <source>
        <dbReference type="Proteomes" id="UP001556040"/>
    </source>
</evidence>
<reference evidence="1 2" key="1">
    <citation type="journal article" date="1979" name="Int. J. Syst. Evol. Microbiol.">
        <title>Bacillus globisporus subsp. marinus subsp. nov.</title>
        <authorList>
            <person name="Liu H."/>
        </authorList>
    </citation>
    <scope>NUCLEOTIDE SEQUENCE [LARGE SCALE GENOMIC DNA]</scope>
    <source>
        <strain evidence="1 2">DSM 1297</strain>
    </source>
</reference>
<organism evidence="1 2">
    <name type="scientific">Jeotgalibacillus marinus</name>
    <dbReference type="NCBI Taxonomy" id="86667"/>
    <lineage>
        <taxon>Bacteria</taxon>
        <taxon>Bacillati</taxon>
        <taxon>Bacillota</taxon>
        <taxon>Bacilli</taxon>
        <taxon>Bacillales</taxon>
        <taxon>Caryophanaceae</taxon>
        <taxon>Jeotgalibacillus</taxon>
    </lineage>
</organism>
<comment type="caution">
    <text evidence="1">The sequence shown here is derived from an EMBL/GenBank/DDBJ whole genome shotgun (WGS) entry which is preliminary data.</text>
</comment>
<protein>
    <submittedName>
        <fullName evidence="1">Uncharacterized protein</fullName>
    </submittedName>
</protein>
<proteinExistence type="predicted"/>
<accession>A0ABV3Q494</accession>
<sequence length="177" mass="21074">MDKEVKNQLEEAEIPNILKDYFIRNSHIHLYLNKLLLNEIEETYIEYDSLYEFDDAEFCSYVITGVKKQEKHQYFYHYLKKILDSNLKLIPKSRISDYQKLTKLGKNISKLQEDEILIALKNLLITMQDLKVSKEQEKLLHAYKLTGALQVLFTLYPDNVHKKDFEQTFHSLVNIDL</sequence>
<name>A0ABV3Q494_9BACL</name>
<dbReference type="EMBL" id="JBFMIA010000008">
    <property type="protein sequence ID" value="MEW9502157.1"/>
    <property type="molecule type" value="Genomic_DNA"/>
</dbReference>
<evidence type="ECO:0000313" key="1">
    <source>
        <dbReference type="EMBL" id="MEW9502157.1"/>
    </source>
</evidence>